<proteinExistence type="predicted"/>
<keyword evidence="3" id="KW-1185">Reference proteome</keyword>
<dbReference type="RefSeq" id="WP_042087948.1">
    <property type="nucleotide sequence ID" value="NZ_BKCN01000019.1"/>
</dbReference>
<gene>
    <name evidence="2" type="ORF">JCM17846_28640</name>
</gene>
<accession>A0A5A7NAC5</accession>
<reference evidence="2 3" key="1">
    <citation type="submission" date="2019-09" db="EMBL/GenBank/DDBJ databases">
        <title>NBRP : Genome information of microbial organism related human and environment.</title>
        <authorList>
            <person name="Hattori M."/>
            <person name="Oshima K."/>
            <person name="Inaba H."/>
            <person name="Suda W."/>
            <person name="Sakamoto M."/>
            <person name="Iino T."/>
            <person name="Kitahara M."/>
            <person name="Oshida Y."/>
            <person name="Iida T."/>
            <person name="Kudo T."/>
            <person name="Itoh T."/>
            <person name="Ohkuma M."/>
        </authorList>
    </citation>
    <scope>NUCLEOTIDE SEQUENCE [LARGE SCALE GENOMIC DNA]</scope>
    <source>
        <strain evidence="2 3">Q-1</strain>
    </source>
</reference>
<feature type="region of interest" description="Disordered" evidence="1">
    <location>
        <begin position="60"/>
        <end position="82"/>
    </location>
</feature>
<evidence type="ECO:0000313" key="2">
    <source>
        <dbReference type="EMBL" id="GER05182.1"/>
    </source>
</evidence>
<evidence type="ECO:0000256" key="1">
    <source>
        <dbReference type="SAM" id="MobiDB-lite"/>
    </source>
</evidence>
<dbReference type="EMBL" id="BKCN01000019">
    <property type="protein sequence ID" value="GER05182.1"/>
    <property type="molecule type" value="Genomic_DNA"/>
</dbReference>
<organism evidence="2 3">
    <name type="scientific">Iodidimonas nitroreducens</name>
    <dbReference type="NCBI Taxonomy" id="1236968"/>
    <lineage>
        <taxon>Bacteria</taxon>
        <taxon>Pseudomonadati</taxon>
        <taxon>Pseudomonadota</taxon>
        <taxon>Alphaproteobacteria</taxon>
        <taxon>Iodidimonadales</taxon>
        <taxon>Iodidimonadaceae</taxon>
        <taxon>Iodidimonas</taxon>
    </lineage>
</organism>
<protein>
    <submittedName>
        <fullName evidence="2">Uncharacterized protein</fullName>
    </submittedName>
</protein>
<dbReference type="AlphaFoldDB" id="A0A5A7NAC5"/>
<dbReference type="Proteomes" id="UP000324996">
    <property type="component" value="Unassembled WGS sequence"/>
</dbReference>
<name>A0A5A7NAC5_9PROT</name>
<sequence length="82" mass="9464">MSERSEKKMPSFEAFHAKDGPEDKSYFNRIGAAFPHKDGEGHTIALDAVPVDGRIVLRTPKERLEEAKSEKPRKRNRDERDR</sequence>
<comment type="caution">
    <text evidence="2">The sequence shown here is derived from an EMBL/GenBank/DDBJ whole genome shotgun (WGS) entry which is preliminary data.</text>
</comment>
<feature type="region of interest" description="Disordered" evidence="1">
    <location>
        <begin position="1"/>
        <end position="23"/>
    </location>
</feature>
<evidence type="ECO:0000313" key="3">
    <source>
        <dbReference type="Proteomes" id="UP000324996"/>
    </source>
</evidence>